<dbReference type="EnsemblMetazoa" id="GAUT015931-RA">
    <property type="protein sequence ID" value="GAUT015931-PA"/>
    <property type="gene ID" value="GAUT015931"/>
</dbReference>
<accession>A0A1A9UUL7</accession>
<evidence type="ECO:0000313" key="2">
    <source>
        <dbReference type="Proteomes" id="UP000078200"/>
    </source>
</evidence>
<name>A0A1A9UUL7_GLOAU</name>
<reference evidence="1" key="1">
    <citation type="submission" date="2020-05" db="UniProtKB">
        <authorList>
            <consortium name="EnsemblMetazoa"/>
        </authorList>
    </citation>
    <scope>IDENTIFICATION</scope>
    <source>
        <strain evidence="1">TTRI</strain>
    </source>
</reference>
<keyword evidence="2" id="KW-1185">Reference proteome</keyword>
<evidence type="ECO:0000313" key="1">
    <source>
        <dbReference type="EnsemblMetazoa" id="GAUT015931-PA"/>
    </source>
</evidence>
<protein>
    <submittedName>
        <fullName evidence="1">Uncharacterized protein</fullName>
    </submittedName>
</protein>
<sequence>MKDTYDDIDQIEKIYVDTSVHFGWTVMQESCRSSLFSTICDEDIGGMDVEENLVAYQVGAPLQSNTLLTPNQSAYRAEGSCNTGVLKALEDIYPERSSFLGYDVHSIGFRQPITIKGNQRQFPANPFSYHLSASDAKYPPLKIFPRFLLSLVEGS</sequence>
<dbReference type="AlphaFoldDB" id="A0A1A9UUL7"/>
<proteinExistence type="predicted"/>
<dbReference type="Proteomes" id="UP000078200">
    <property type="component" value="Unassembled WGS sequence"/>
</dbReference>
<organism evidence="1 2">
    <name type="scientific">Glossina austeni</name>
    <name type="common">Savannah tsetse fly</name>
    <dbReference type="NCBI Taxonomy" id="7395"/>
    <lineage>
        <taxon>Eukaryota</taxon>
        <taxon>Metazoa</taxon>
        <taxon>Ecdysozoa</taxon>
        <taxon>Arthropoda</taxon>
        <taxon>Hexapoda</taxon>
        <taxon>Insecta</taxon>
        <taxon>Pterygota</taxon>
        <taxon>Neoptera</taxon>
        <taxon>Endopterygota</taxon>
        <taxon>Diptera</taxon>
        <taxon>Brachycera</taxon>
        <taxon>Muscomorpha</taxon>
        <taxon>Hippoboscoidea</taxon>
        <taxon>Glossinidae</taxon>
        <taxon>Glossina</taxon>
    </lineage>
</organism>
<dbReference type="VEuPathDB" id="VectorBase:GAUT015931"/>